<sequence length="127" mass="13807">MELNRTVHHPLEKAVKDYAQKKKIKVVFENVNSGSLKPPYLVTSLLPADTSAATLCGSRQQGIFQVTVYLALNSGVADADLYAAEIMALFEPSTKHGAVSFGFPSRSRGHVLEGCYAVVISIPYFSM</sequence>
<dbReference type="InterPro" id="IPR025395">
    <property type="entry name" value="Phage_tail_terminator-like"/>
</dbReference>
<comment type="caution">
    <text evidence="1">The sequence shown here is derived from an EMBL/GenBank/DDBJ whole genome shotgun (WGS) entry which is preliminary data.</text>
</comment>
<dbReference type="Pfam" id="PF13554">
    <property type="entry name" value="Phage_tail_terminator_5"/>
    <property type="match status" value="1"/>
</dbReference>
<dbReference type="AlphaFoldDB" id="G4CG97"/>
<evidence type="ECO:0000313" key="2">
    <source>
        <dbReference type="Proteomes" id="UP000003019"/>
    </source>
</evidence>
<evidence type="ECO:0000313" key="1">
    <source>
        <dbReference type="EMBL" id="EGY53145.1"/>
    </source>
</evidence>
<keyword evidence="2" id="KW-1185">Reference proteome</keyword>
<dbReference type="Gene3D" id="3.30.2000.20">
    <property type="match status" value="1"/>
</dbReference>
<dbReference type="HOGENOM" id="CLU_2163617_0_0_4"/>
<dbReference type="RefSeq" id="WP_009118330.1">
    <property type="nucleotide sequence ID" value="NZ_JH164926.1"/>
</dbReference>
<dbReference type="EMBL" id="AGAY01000022">
    <property type="protein sequence ID" value="EGY53145.1"/>
    <property type="molecule type" value="Genomic_DNA"/>
</dbReference>
<reference evidence="1 2" key="1">
    <citation type="submission" date="2011-05" db="EMBL/GenBank/DDBJ databases">
        <authorList>
            <person name="Muzny D."/>
            <person name="Qin X."/>
            <person name="Deng J."/>
            <person name="Jiang H."/>
            <person name="Liu Y."/>
            <person name="Qu J."/>
            <person name="Song X.-Z."/>
            <person name="Zhang L."/>
            <person name="Thornton R."/>
            <person name="Coyle M."/>
            <person name="Francisco L."/>
            <person name="Jackson L."/>
            <person name="Javaid M."/>
            <person name="Korchina V."/>
            <person name="Kovar C."/>
            <person name="Mata R."/>
            <person name="Mathew T."/>
            <person name="Ngo R."/>
            <person name="Nguyen L."/>
            <person name="Nguyen N."/>
            <person name="Okwuonu G."/>
            <person name="Ongeri F."/>
            <person name="Pham C."/>
            <person name="Simmons D."/>
            <person name="Wilczek-Boney K."/>
            <person name="Hale W."/>
            <person name="Jakkamsetti A."/>
            <person name="Pham P."/>
            <person name="Ruth R."/>
            <person name="San Lucas F."/>
            <person name="Warren J."/>
            <person name="Zhang J."/>
            <person name="Zhao Z."/>
            <person name="Zhou C."/>
            <person name="Zhu D."/>
            <person name="Lee S."/>
            <person name="Bess C."/>
            <person name="Blankenburg K."/>
            <person name="Forbes L."/>
            <person name="Fu Q."/>
            <person name="Gubbala S."/>
            <person name="Hirani K."/>
            <person name="Jayaseelan J.C."/>
            <person name="Lara F."/>
            <person name="Munidasa M."/>
            <person name="Palculict T."/>
            <person name="Patil S."/>
            <person name="Pu L.-L."/>
            <person name="Saada N."/>
            <person name="Tang L."/>
            <person name="Weissenberger G."/>
            <person name="Zhu Y."/>
            <person name="Hemphill L."/>
            <person name="Shang Y."/>
            <person name="Youmans B."/>
            <person name="Ayvaz T."/>
            <person name="Ross M."/>
            <person name="Santibanez J."/>
            <person name="Aqrawi P."/>
            <person name="Gross S."/>
            <person name="Joshi V."/>
            <person name="Fowler G."/>
            <person name="Nazareth L."/>
            <person name="Reid J."/>
            <person name="Worley K."/>
            <person name="Petrosino J."/>
            <person name="Highlander S."/>
            <person name="Gibbs R."/>
        </authorList>
    </citation>
    <scope>NUCLEOTIDE SEQUENCE [LARGE SCALE GENOMIC DNA]</scope>
    <source>
        <strain evidence="1 2">871</strain>
    </source>
</reference>
<organism evidence="1 2">
    <name type="scientific">Neisseria shayeganii 871</name>
    <dbReference type="NCBI Taxonomy" id="1032488"/>
    <lineage>
        <taxon>Bacteria</taxon>
        <taxon>Pseudomonadati</taxon>
        <taxon>Pseudomonadota</taxon>
        <taxon>Betaproteobacteria</taxon>
        <taxon>Neisseriales</taxon>
        <taxon>Neisseriaceae</taxon>
        <taxon>Neisseria</taxon>
    </lineage>
</organism>
<dbReference type="PATRIC" id="fig|1032488.3.peg.578"/>
<name>G4CG97_9NEIS</name>
<dbReference type="STRING" id="1032488.HMPREF9371_0636"/>
<protein>
    <submittedName>
        <fullName evidence="1">Uncharacterized protein</fullName>
    </submittedName>
</protein>
<gene>
    <name evidence="1" type="ORF">HMPREF9371_0636</name>
</gene>
<accession>G4CG97</accession>
<proteinExistence type="predicted"/>
<dbReference type="Proteomes" id="UP000003019">
    <property type="component" value="Unassembled WGS sequence"/>
</dbReference>